<dbReference type="RefSeq" id="XP_033522545.1">
    <property type="nucleotide sequence ID" value="XM_033670610.1"/>
</dbReference>
<reference evidence="3" key="1">
    <citation type="journal article" date="2020" name="Stud. Mycol.">
        <title>101 Dothideomycetes genomes: a test case for predicting lifestyles and emergence of pathogens.</title>
        <authorList>
            <person name="Haridas S."/>
            <person name="Albert R."/>
            <person name="Binder M."/>
            <person name="Bloem J."/>
            <person name="Labutti K."/>
            <person name="Salamov A."/>
            <person name="Andreopoulos B."/>
            <person name="Baker S."/>
            <person name="Barry K."/>
            <person name="Bills G."/>
            <person name="Bluhm B."/>
            <person name="Cannon C."/>
            <person name="Castanera R."/>
            <person name="Culley D."/>
            <person name="Daum C."/>
            <person name="Ezra D."/>
            <person name="Gonzalez J."/>
            <person name="Henrissat B."/>
            <person name="Kuo A."/>
            <person name="Liang C."/>
            <person name="Lipzen A."/>
            <person name="Lutzoni F."/>
            <person name="Magnuson J."/>
            <person name="Mondo S."/>
            <person name="Nolan M."/>
            <person name="Ohm R."/>
            <person name="Pangilinan J."/>
            <person name="Park H.-J."/>
            <person name="Ramirez L."/>
            <person name="Alfaro M."/>
            <person name="Sun H."/>
            <person name="Tritt A."/>
            <person name="Yoshinaga Y."/>
            <person name="Zwiers L.-H."/>
            <person name="Turgeon B."/>
            <person name="Goodwin S."/>
            <person name="Spatafora J."/>
            <person name="Crous P."/>
            <person name="Grigoriev I."/>
        </authorList>
    </citation>
    <scope>NUCLEOTIDE SEQUENCE</scope>
    <source>
        <strain evidence="3">CBS 119687</strain>
    </source>
</reference>
<proteinExistence type="predicted"/>
<protein>
    <submittedName>
        <fullName evidence="3">Uncharacterized protein</fullName>
    </submittedName>
</protein>
<keyword evidence="4" id="KW-1185">Reference proteome</keyword>
<keyword evidence="2" id="KW-0732">Signal</keyword>
<evidence type="ECO:0000313" key="3">
    <source>
        <dbReference type="EMBL" id="KAF2128156.1"/>
    </source>
</evidence>
<feature type="region of interest" description="Disordered" evidence="1">
    <location>
        <begin position="73"/>
        <end position="125"/>
    </location>
</feature>
<feature type="compositionally biased region" description="Acidic residues" evidence="1">
    <location>
        <begin position="116"/>
        <end position="125"/>
    </location>
</feature>
<feature type="signal peptide" evidence="2">
    <location>
        <begin position="1"/>
        <end position="21"/>
    </location>
</feature>
<dbReference type="Proteomes" id="UP000799771">
    <property type="component" value="Unassembled WGS sequence"/>
</dbReference>
<feature type="compositionally biased region" description="Acidic residues" evidence="1">
    <location>
        <begin position="84"/>
        <end position="98"/>
    </location>
</feature>
<dbReference type="AlphaFoldDB" id="A0A6A6A9C8"/>
<gene>
    <name evidence="3" type="ORF">P153DRAFT_387110</name>
</gene>
<organism evidence="3 4">
    <name type="scientific">Dothidotthia symphoricarpi CBS 119687</name>
    <dbReference type="NCBI Taxonomy" id="1392245"/>
    <lineage>
        <taxon>Eukaryota</taxon>
        <taxon>Fungi</taxon>
        <taxon>Dikarya</taxon>
        <taxon>Ascomycota</taxon>
        <taxon>Pezizomycotina</taxon>
        <taxon>Dothideomycetes</taxon>
        <taxon>Pleosporomycetidae</taxon>
        <taxon>Pleosporales</taxon>
        <taxon>Dothidotthiaceae</taxon>
        <taxon>Dothidotthia</taxon>
    </lineage>
</organism>
<feature type="chain" id="PRO_5025674903" evidence="2">
    <location>
        <begin position="22"/>
        <end position="125"/>
    </location>
</feature>
<name>A0A6A6A9C8_9PLEO</name>
<accession>A0A6A6A9C8</accession>
<evidence type="ECO:0000313" key="4">
    <source>
        <dbReference type="Proteomes" id="UP000799771"/>
    </source>
</evidence>
<dbReference type="EMBL" id="ML977509">
    <property type="protein sequence ID" value="KAF2128156.1"/>
    <property type="molecule type" value="Genomic_DNA"/>
</dbReference>
<dbReference type="GeneID" id="54411042"/>
<evidence type="ECO:0000256" key="1">
    <source>
        <dbReference type="SAM" id="MobiDB-lite"/>
    </source>
</evidence>
<evidence type="ECO:0000256" key="2">
    <source>
        <dbReference type="SAM" id="SignalP"/>
    </source>
</evidence>
<sequence length="125" mass="13960">MTLRGLASLFILAQFAPLTKQNPAANASPSDTQKIVRRTSTHIRNLENLIEPDSTVAQVTEIEHELKKVQNASGQDGGYIVEQLDQEENLEEEEDQGDVENKEPDEYDMSGALPVEDVDEYNSEE</sequence>